<evidence type="ECO:0000313" key="10">
    <source>
        <dbReference type="EMBL" id="GHE54802.1"/>
    </source>
</evidence>
<evidence type="ECO:0000256" key="6">
    <source>
        <dbReference type="ARBA" id="ARBA00022825"/>
    </source>
</evidence>
<evidence type="ECO:0000256" key="3">
    <source>
        <dbReference type="ARBA" id="ARBA00022490"/>
    </source>
</evidence>
<feature type="signal peptide" evidence="8">
    <location>
        <begin position="1"/>
        <end position="19"/>
    </location>
</feature>
<keyword evidence="8" id="KW-0732">Signal</keyword>
<comment type="subcellular location">
    <subcellularLocation>
        <location evidence="1 7">Cytoplasm</location>
    </subcellularLocation>
</comment>
<keyword evidence="6 7" id="KW-0720">Serine protease</keyword>
<dbReference type="Gene3D" id="3.90.226.10">
    <property type="entry name" value="2-enoyl-CoA Hydratase, Chain A, domain 1"/>
    <property type="match status" value="1"/>
</dbReference>
<dbReference type="SMART" id="SM00245">
    <property type="entry name" value="TSPc"/>
    <property type="match status" value="1"/>
</dbReference>
<dbReference type="Pfam" id="PF13180">
    <property type="entry name" value="PDZ_2"/>
    <property type="match status" value="1"/>
</dbReference>
<dbReference type="InterPro" id="IPR005151">
    <property type="entry name" value="Tail-specific_protease"/>
</dbReference>
<evidence type="ECO:0000256" key="5">
    <source>
        <dbReference type="ARBA" id="ARBA00022801"/>
    </source>
</evidence>
<dbReference type="SMART" id="SM00228">
    <property type="entry name" value="PDZ"/>
    <property type="match status" value="1"/>
</dbReference>
<gene>
    <name evidence="10" type="ORF">GCM10011340_06850</name>
</gene>
<evidence type="ECO:0000256" key="7">
    <source>
        <dbReference type="PIRNR" id="PIRNR036421"/>
    </source>
</evidence>
<evidence type="ECO:0000256" key="1">
    <source>
        <dbReference type="ARBA" id="ARBA00004496"/>
    </source>
</evidence>
<dbReference type="InterPro" id="IPR012393">
    <property type="entry name" value="Tricorn_protease"/>
</dbReference>
<evidence type="ECO:0000256" key="8">
    <source>
        <dbReference type="SAM" id="SignalP"/>
    </source>
</evidence>
<dbReference type="InterPro" id="IPR036034">
    <property type="entry name" value="PDZ_sf"/>
</dbReference>
<dbReference type="Pfam" id="PF26549">
    <property type="entry name" value="Tricorn_N"/>
    <property type="match status" value="1"/>
</dbReference>
<comment type="similarity">
    <text evidence="2 7">Belongs to the peptidase S41B family.</text>
</comment>
<dbReference type="Pfam" id="PF26550">
    <property type="entry name" value="Tricorn_2nd"/>
    <property type="match status" value="1"/>
</dbReference>
<dbReference type="SUPFAM" id="SSF82171">
    <property type="entry name" value="DPP6 N-terminal domain-like"/>
    <property type="match status" value="1"/>
</dbReference>
<evidence type="ECO:0000256" key="2">
    <source>
        <dbReference type="ARBA" id="ARBA00008524"/>
    </source>
</evidence>
<feature type="chain" id="PRO_5047400250" description="Tricorn protease homolog" evidence="8">
    <location>
        <begin position="20"/>
        <end position="1040"/>
    </location>
</feature>
<keyword evidence="11" id="KW-1185">Reference proteome</keyword>
<dbReference type="SUPFAM" id="SSF69304">
    <property type="entry name" value="Tricorn protease N-terminal domain"/>
    <property type="match status" value="1"/>
</dbReference>
<dbReference type="GO" id="GO:0008233">
    <property type="term" value="F:peptidase activity"/>
    <property type="evidence" value="ECO:0007669"/>
    <property type="project" value="UniProtKB-KW"/>
</dbReference>
<dbReference type="GO" id="GO:0006508">
    <property type="term" value="P:proteolysis"/>
    <property type="evidence" value="ECO:0007669"/>
    <property type="project" value="UniProtKB-KW"/>
</dbReference>
<name>A0ABQ3I177_9BACT</name>
<keyword evidence="4 7" id="KW-0645">Protease</keyword>
<evidence type="ECO:0000256" key="4">
    <source>
        <dbReference type="ARBA" id="ARBA00022670"/>
    </source>
</evidence>
<dbReference type="PANTHER" id="PTHR43253:SF1">
    <property type="entry name" value="TRICORN PROTEASE HOMOLOG 2-RELATED"/>
    <property type="match status" value="1"/>
</dbReference>
<evidence type="ECO:0000259" key="9">
    <source>
        <dbReference type="PROSITE" id="PS50106"/>
    </source>
</evidence>
<dbReference type="PANTHER" id="PTHR43253">
    <property type="entry name" value="TRICORN PROTEASE HOMOLOG 2-RELATED"/>
    <property type="match status" value="1"/>
</dbReference>
<dbReference type="EMBL" id="BNAG01000001">
    <property type="protein sequence ID" value="GHE54802.1"/>
    <property type="molecule type" value="Genomic_DNA"/>
</dbReference>
<feature type="domain" description="PDZ" evidence="9">
    <location>
        <begin position="739"/>
        <end position="819"/>
    </location>
</feature>
<dbReference type="Pfam" id="PF14684">
    <property type="entry name" value="Tricorn_C1"/>
    <property type="match status" value="1"/>
</dbReference>
<dbReference type="Gene3D" id="3.30.750.44">
    <property type="match status" value="1"/>
</dbReference>
<proteinExistence type="inferred from homology"/>
<dbReference type="SUPFAM" id="SSF50156">
    <property type="entry name" value="PDZ domain-like"/>
    <property type="match status" value="1"/>
</dbReference>
<dbReference type="Gene3D" id="2.130.10.10">
    <property type="entry name" value="YVTN repeat-like/Quinoprotein amine dehydrogenase"/>
    <property type="match status" value="1"/>
</dbReference>
<evidence type="ECO:0000313" key="11">
    <source>
        <dbReference type="Proteomes" id="UP000658258"/>
    </source>
</evidence>
<dbReference type="InterPro" id="IPR001478">
    <property type="entry name" value="PDZ"/>
</dbReference>
<dbReference type="PIRSF" id="PIRSF036421">
    <property type="entry name" value="Tricorn_protease"/>
    <property type="match status" value="1"/>
</dbReference>
<dbReference type="EC" id="3.4.21.-" evidence="7"/>
<keyword evidence="3 7" id="KW-0963">Cytoplasm</keyword>
<dbReference type="InterPro" id="IPR015943">
    <property type="entry name" value="WD40/YVTN_repeat-like_dom_sf"/>
</dbReference>
<dbReference type="Gene3D" id="2.30.42.10">
    <property type="match status" value="1"/>
</dbReference>
<dbReference type="CDD" id="cd07562">
    <property type="entry name" value="Peptidase_S41_TRI"/>
    <property type="match status" value="1"/>
</dbReference>
<dbReference type="Gene3D" id="2.120.10.60">
    <property type="entry name" value="Tricorn protease N-terminal domain"/>
    <property type="match status" value="1"/>
</dbReference>
<protein>
    <recommendedName>
        <fullName evidence="7">Tricorn protease homolog</fullName>
        <ecNumber evidence="7">3.4.21.-</ecNumber>
    </recommendedName>
</protein>
<reference evidence="11" key="1">
    <citation type="journal article" date="2019" name="Int. J. Syst. Evol. Microbiol.">
        <title>The Global Catalogue of Microorganisms (GCM) 10K type strain sequencing project: providing services to taxonomists for standard genome sequencing and annotation.</title>
        <authorList>
            <consortium name="The Broad Institute Genomics Platform"/>
            <consortium name="The Broad Institute Genome Sequencing Center for Infectious Disease"/>
            <person name="Wu L."/>
            <person name="Ma J."/>
        </authorList>
    </citation>
    <scope>NUCLEOTIDE SEQUENCE [LARGE SCALE GENOMIC DNA]</scope>
    <source>
        <strain evidence="11">CGMCC 1.15111</strain>
    </source>
</reference>
<dbReference type="InterPro" id="IPR029045">
    <property type="entry name" value="ClpP/crotonase-like_dom_sf"/>
</dbReference>
<comment type="caution">
    <text evidence="10">The sequence shown here is derived from an EMBL/GenBank/DDBJ whole genome shotgun (WGS) entry which is preliminary data.</text>
</comment>
<dbReference type="Pfam" id="PF03572">
    <property type="entry name" value="Peptidase_S41"/>
    <property type="match status" value="1"/>
</dbReference>
<organism evidence="10 11">
    <name type="scientific">Roseivirga thermotolerans</name>
    <dbReference type="NCBI Taxonomy" id="1758176"/>
    <lineage>
        <taxon>Bacteria</taxon>
        <taxon>Pseudomonadati</taxon>
        <taxon>Bacteroidota</taxon>
        <taxon>Cytophagia</taxon>
        <taxon>Cytophagales</taxon>
        <taxon>Roseivirgaceae</taxon>
        <taxon>Roseivirga</taxon>
    </lineage>
</organism>
<comment type="function">
    <text evidence="7">Degrades oligopeptides.</text>
</comment>
<keyword evidence="5 7" id="KW-0378">Hydrolase</keyword>
<dbReference type="SUPFAM" id="SSF52096">
    <property type="entry name" value="ClpP/crotonase"/>
    <property type="match status" value="1"/>
</dbReference>
<dbReference type="InterPro" id="IPR028204">
    <property type="entry name" value="Tricorn_C1"/>
</dbReference>
<sequence>MIKSTLFSLCLLIAFSIQAQQDVYFASTPALTPDGSQIVFSYESDLWKVSSSGGTATRLTGMDGVEEYPRISPDGRWIAFSSNQYGNADIYLMPIDGGEIRQLTYNSANDEVETWSWDSQTIYFRSGRYNRTAAYTVSVQGGTPKRLFEHYFNWPHNLAIHPDGRVFFNESWESSNQVHRKRYKGTFNPDIKTYNTKTGTYEELTDYEGKDMWSTIDKNGNIYFASDESNGQYNLYGFVNGTKTRLTNFNTSIKNPQVNANGGFVVFEKDYQIHVYDVSRKRSQKVDISVFKNNTLAQEQEFSTDGNISEFDVSQDEKKLAFVSRGELFVSDISGKFVKQLKTKPEERVVEVKWLKDNKTLLYTQTVGGYTNLFTIDAATGTGEKQLTFDKGSNRNLELNPDLTKAAYYSGIREVRLLDLETLKSETVANEELWGLYNPQPRFSPDGRYLTFTVRNDFEEDIYIYSLETQTTHNYTKTGVPETSPFWGPEGKYIYFVSNRTEPSYPFGMRDARIYRVPLVRHERDFKSDELAKVFEEKKEEKTTDNDDSKPQTAIDFEANVLREMEQIGPYFGSQSSPYVVKSGNKTHIIYRSNHDEARNALWVTTLEPFERPNTEKINGSASAGGIIQVKKNLYLNNGGQIAKLNLSNQKITPIDIKFDFRRSLQSEFKQMYYETWAGIEQNFYNETFHGEDWSKLKDQYARFLPHLNSRTELRTLLNDLLGELNSSHMGFNSFGRDERTYYRTSSLNLGLLFSNDNPYEVAHIVSEGPADFPDKNIRPGDLITAINGETIDPGMNREYYLAKPSIDEEVHLTLNRNGNTIEVKIHPNSTGSLRANLYDEWIAGNQKVVDSKTDKKVAYVHMKNMSGGSLQEFLIEMTSEAYNRDALILDLRYNTGGNVHDEVLKFLSQKPYLQWKFREGKLTPQGNFGAGAKPMVLLINEQSLSDAEMTATGFKELGLGTIIGTETYRWIIFTSGAGLVDGSSYRLPSWGCYTLDGKNIEQVGVQPDIYVRTTFEDRVKGRDPQLEKAIEEVLKQLKN</sequence>
<accession>A0ABQ3I177</accession>
<dbReference type="Proteomes" id="UP000658258">
    <property type="component" value="Unassembled WGS sequence"/>
</dbReference>
<dbReference type="RefSeq" id="WP_189628782.1">
    <property type="nucleotide sequence ID" value="NZ_BNAG01000001.1"/>
</dbReference>
<dbReference type="PROSITE" id="PS50106">
    <property type="entry name" value="PDZ"/>
    <property type="match status" value="1"/>
</dbReference>